<accession>A0ABN0WFS6</accession>
<organism evidence="2 3">
    <name type="scientific">Bacillus carboniphilus</name>
    <dbReference type="NCBI Taxonomy" id="86663"/>
    <lineage>
        <taxon>Bacteria</taxon>
        <taxon>Bacillati</taxon>
        <taxon>Bacillota</taxon>
        <taxon>Bacilli</taxon>
        <taxon>Bacillales</taxon>
        <taxon>Bacillaceae</taxon>
        <taxon>Bacillus</taxon>
    </lineage>
</organism>
<feature type="transmembrane region" description="Helical" evidence="1">
    <location>
        <begin position="59"/>
        <end position="82"/>
    </location>
</feature>
<evidence type="ECO:0000313" key="3">
    <source>
        <dbReference type="Proteomes" id="UP001500782"/>
    </source>
</evidence>
<dbReference type="RefSeq" id="WP_343800023.1">
    <property type="nucleotide sequence ID" value="NZ_BAAADJ010000025.1"/>
</dbReference>
<protein>
    <recommendedName>
        <fullName evidence="4">ABC3 transporter permease protein domain-containing protein</fullName>
    </recommendedName>
</protein>
<evidence type="ECO:0000313" key="2">
    <source>
        <dbReference type="EMBL" id="GAA0335344.1"/>
    </source>
</evidence>
<comment type="caution">
    <text evidence="2">The sequence shown here is derived from an EMBL/GenBank/DDBJ whole genome shotgun (WGS) entry which is preliminary data.</text>
</comment>
<sequence>MDILHVKGFGFSSYIKLMLLISVSSGLIFGIILFTLSLFGFNVYVNFGSTHIRGVSAGIISIFLSPMMFTFLGIIFSLFSFLPFKYALKFTKGIKINLNYAQSDVES</sequence>
<keyword evidence="1" id="KW-0472">Membrane</keyword>
<evidence type="ECO:0008006" key="4">
    <source>
        <dbReference type="Google" id="ProtNLM"/>
    </source>
</evidence>
<name>A0ABN0WFS6_9BACI</name>
<feature type="transmembrane region" description="Helical" evidence="1">
    <location>
        <begin position="17"/>
        <end position="39"/>
    </location>
</feature>
<keyword evidence="1" id="KW-0812">Transmembrane</keyword>
<dbReference type="EMBL" id="BAAADJ010000025">
    <property type="protein sequence ID" value="GAA0335344.1"/>
    <property type="molecule type" value="Genomic_DNA"/>
</dbReference>
<evidence type="ECO:0000256" key="1">
    <source>
        <dbReference type="SAM" id="Phobius"/>
    </source>
</evidence>
<keyword evidence="3" id="KW-1185">Reference proteome</keyword>
<gene>
    <name evidence="2" type="ORF">GCM10008967_27730</name>
</gene>
<keyword evidence="1" id="KW-1133">Transmembrane helix</keyword>
<proteinExistence type="predicted"/>
<reference evidence="2 3" key="1">
    <citation type="journal article" date="2019" name="Int. J. Syst. Evol. Microbiol.">
        <title>The Global Catalogue of Microorganisms (GCM) 10K type strain sequencing project: providing services to taxonomists for standard genome sequencing and annotation.</title>
        <authorList>
            <consortium name="The Broad Institute Genomics Platform"/>
            <consortium name="The Broad Institute Genome Sequencing Center for Infectious Disease"/>
            <person name="Wu L."/>
            <person name="Ma J."/>
        </authorList>
    </citation>
    <scope>NUCLEOTIDE SEQUENCE [LARGE SCALE GENOMIC DNA]</scope>
    <source>
        <strain evidence="2 3">JCM 9731</strain>
    </source>
</reference>
<dbReference type="Proteomes" id="UP001500782">
    <property type="component" value="Unassembled WGS sequence"/>
</dbReference>